<proteinExistence type="predicted"/>
<sequence>MHTRSQPNNNKHKSTQLNMNLDIDLLLLRNFLMMPRDSHQRTIPKIPTLPSKNSNGSGVFCRTPNRAVRFPSACLCCAVHWIRMLISYCWGCFERLFLFFVE</sequence>
<dbReference type="AlphaFoldDB" id="A0A7S0GIW6"/>
<evidence type="ECO:0000313" key="1">
    <source>
        <dbReference type="EMBL" id="CAD8419396.1"/>
    </source>
</evidence>
<dbReference type="EMBL" id="HBEL01033106">
    <property type="protein sequence ID" value="CAD8419396.1"/>
    <property type="molecule type" value="Transcribed_RNA"/>
</dbReference>
<protein>
    <submittedName>
        <fullName evidence="1">Uncharacterized protein</fullName>
    </submittedName>
</protein>
<name>A0A7S0GIW6_9STRA</name>
<accession>A0A7S0GIW6</accession>
<organism evidence="1">
    <name type="scientific">Proboscia inermis</name>
    <dbReference type="NCBI Taxonomy" id="420281"/>
    <lineage>
        <taxon>Eukaryota</taxon>
        <taxon>Sar</taxon>
        <taxon>Stramenopiles</taxon>
        <taxon>Ochrophyta</taxon>
        <taxon>Bacillariophyta</taxon>
        <taxon>Coscinodiscophyceae</taxon>
        <taxon>Rhizosoleniophycidae</taxon>
        <taxon>Rhizosoleniales</taxon>
        <taxon>Rhizosoleniaceae</taxon>
        <taxon>Proboscia</taxon>
    </lineage>
</organism>
<gene>
    <name evidence="1" type="ORF">PINE0816_LOCUS15531</name>
</gene>
<reference evidence="1" key="1">
    <citation type="submission" date="2021-01" db="EMBL/GenBank/DDBJ databases">
        <authorList>
            <person name="Corre E."/>
            <person name="Pelletier E."/>
            <person name="Niang G."/>
            <person name="Scheremetjew M."/>
            <person name="Finn R."/>
            <person name="Kale V."/>
            <person name="Holt S."/>
            <person name="Cochrane G."/>
            <person name="Meng A."/>
            <person name="Brown T."/>
            <person name="Cohen L."/>
        </authorList>
    </citation>
    <scope>NUCLEOTIDE SEQUENCE</scope>
    <source>
        <strain evidence="1">CCAP1064/1</strain>
    </source>
</reference>